<name>A0A1G9P799_9FIRM</name>
<feature type="transmembrane region" description="Helical" evidence="7">
    <location>
        <begin position="438"/>
        <end position="459"/>
    </location>
</feature>
<proteinExistence type="inferred from homology"/>
<evidence type="ECO:0000313" key="10">
    <source>
        <dbReference type="Proteomes" id="UP000199068"/>
    </source>
</evidence>
<keyword evidence="5 7" id="KW-0472">Membrane</keyword>
<evidence type="ECO:0000256" key="5">
    <source>
        <dbReference type="ARBA" id="ARBA00023136"/>
    </source>
</evidence>
<keyword evidence="10" id="KW-1185">Reference proteome</keyword>
<dbReference type="PANTHER" id="PTHR30572:SF4">
    <property type="entry name" value="ABC TRANSPORTER PERMEASE YTRF"/>
    <property type="match status" value="1"/>
</dbReference>
<evidence type="ECO:0000256" key="3">
    <source>
        <dbReference type="ARBA" id="ARBA00022692"/>
    </source>
</evidence>
<evidence type="ECO:0000256" key="6">
    <source>
        <dbReference type="ARBA" id="ARBA00038076"/>
    </source>
</evidence>
<dbReference type="Pfam" id="PF02687">
    <property type="entry name" value="FtsX"/>
    <property type="match status" value="2"/>
</dbReference>
<evidence type="ECO:0000256" key="1">
    <source>
        <dbReference type="ARBA" id="ARBA00004651"/>
    </source>
</evidence>
<feature type="transmembrane region" description="Helical" evidence="7">
    <location>
        <begin position="270"/>
        <end position="292"/>
    </location>
</feature>
<keyword evidence="2" id="KW-1003">Cell membrane</keyword>
<dbReference type="AlphaFoldDB" id="A0A1G9P799"/>
<evidence type="ECO:0000256" key="4">
    <source>
        <dbReference type="ARBA" id="ARBA00022989"/>
    </source>
</evidence>
<comment type="similarity">
    <text evidence="6">Belongs to the ABC-4 integral membrane protein family.</text>
</comment>
<dbReference type="STRING" id="1121325.SAMN04515677_104225"/>
<feature type="transmembrane region" description="Helical" evidence="7">
    <location>
        <begin position="359"/>
        <end position="381"/>
    </location>
</feature>
<evidence type="ECO:0000256" key="7">
    <source>
        <dbReference type="SAM" id="Phobius"/>
    </source>
</evidence>
<dbReference type="InterPro" id="IPR050250">
    <property type="entry name" value="Macrolide_Exporter_MacB"/>
</dbReference>
<dbReference type="GO" id="GO:0005886">
    <property type="term" value="C:plasma membrane"/>
    <property type="evidence" value="ECO:0007669"/>
    <property type="project" value="UniProtKB-SubCell"/>
</dbReference>
<dbReference type="InterPro" id="IPR003838">
    <property type="entry name" value="ABC3_permease_C"/>
</dbReference>
<keyword evidence="4 7" id="KW-1133">Transmembrane helix</keyword>
<feature type="transmembrane region" description="Helical" evidence="7">
    <location>
        <begin position="327"/>
        <end position="347"/>
    </location>
</feature>
<evidence type="ECO:0000256" key="2">
    <source>
        <dbReference type="ARBA" id="ARBA00022475"/>
    </source>
</evidence>
<dbReference type="EMBL" id="FNGW01000004">
    <property type="protein sequence ID" value="SDL94107.1"/>
    <property type="molecule type" value="Genomic_DNA"/>
</dbReference>
<protein>
    <submittedName>
        <fullName evidence="9">Putative ABC transport system permease protein</fullName>
    </submittedName>
</protein>
<dbReference type="PANTHER" id="PTHR30572">
    <property type="entry name" value="MEMBRANE COMPONENT OF TRANSPORTER-RELATED"/>
    <property type="match status" value="1"/>
</dbReference>
<evidence type="ECO:0000259" key="8">
    <source>
        <dbReference type="Pfam" id="PF02687"/>
    </source>
</evidence>
<feature type="domain" description="ABC3 transporter permease C-terminal" evidence="8">
    <location>
        <begin position="729"/>
        <end position="840"/>
    </location>
</feature>
<keyword evidence="3 7" id="KW-0812">Transmembrane</keyword>
<sequence>MLRNNNQEIIKKLSTRNFKVNKIRNLVSIIAIVLTTVLFTSLFTVGYSMLDAFNNYKMMQYGMSTHVQIQDVNDEQIKKIKNNELVDSKSIGIVKNIYSAINPEFSTQTVNVTVYDKQSIENTGTVEMIEGSLPKSKDEIVMPTKVLDMLKLPYKVGTEVNITIPELKDKKLTGKSESYKFRLSGYYKYKTTTSLPLHDIYVSEAFYDEYKQNKEVDAMCVTFNFIKSKDLEGQLSQVLSDIQPYSGKATINPVFLDSQANNISEMINNVLPILLMAALILLSGYLLIYNIFYISVVKDINHYGLLKTIGTSPKQIKKLIIKQANKICLIAIPIGLALGYTLGKIFIPMVGSMMDGLKITSFKTFSPVIFVFATVFSYITVRISCNKPAKIASNVSPVDAVRYNDRSTNVKRKLKKGKSGSKLYKMAFTNIFINKRKAYLVLISMSLSCIIFLAVSTIITSSNPERAADGILIGDVEIEHGLAQYAKYEEKKVLPIDNQLIKDIQNIKEVKSVEKIYKDSGRVIYEGDLKEEILTQKIEEKHKKDFFDGKDPREVAKEQNSISLDLTGVSSGSTMKNMIDNSELEFWGKANVIQGNLDIDKFNKGGYIILVGHKYSKIKVGDKIDFKYLNKFFEKDGYTENQFEVMAIIDGAENFNLSMYVNENDFKKVVEKPYIQKLIVDTTDKNKVAKEVKNLNGKYNNPYTQVNSKQMYINEARKFQSSLNIIGMSAVFIIGLIGVLNFVNTMITSIISRKTEFAMMEAIGMTKKQLKKMLLLEGLYYGVIITFVNITIGSLSTLLGYNIMQLRFSTYTYPVGALITCTIALFSVCLIVPLAVYSSVNKDSIIDRIRVTE</sequence>
<dbReference type="Proteomes" id="UP000199068">
    <property type="component" value="Unassembled WGS sequence"/>
</dbReference>
<feature type="domain" description="ABC3 transporter permease C-terminal" evidence="8">
    <location>
        <begin position="275"/>
        <end position="374"/>
    </location>
</feature>
<evidence type="ECO:0000313" key="9">
    <source>
        <dbReference type="EMBL" id="SDL94107.1"/>
    </source>
</evidence>
<feature type="transmembrane region" description="Helical" evidence="7">
    <location>
        <begin position="725"/>
        <end position="752"/>
    </location>
</feature>
<comment type="subcellular location">
    <subcellularLocation>
        <location evidence="1">Cell membrane</location>
        <topology evidence="1">Multi-pass membrane protein</topology>
    </subcellularLocation>
</comment>
<accession>A0A1G9P799</accession>
<gene>
    <name evidence="9" type="ORF">SAMN04515677_104225</name>
</gene>
<organism evidence="9 10">
    <name type="scientific">Romboutsia lituseburensis DSM 797</name>
    <dbReference type="NCBI Taxonomy" id="1121325"/>
    <lineage>
        <taxon>Bacteria</taxon>
        <taxon>Bacillati</taxon>
        <taxon>Bacillota</taxon>
        <taxon>Clostridia</taxon>
        <taxon>Peptostreptococcales</taxon>
        <taxon>Peptostreptococcaceae</taxon>
        <taxon>Romboutsia</taxon>
    </lineage>
</organism>
<feature type="transmembrane region" description="Helical" evidence="7">
    <location>
        <begin position="815"/>
        <end position="840"/>
    </location>
</feature>
<reference evidence="9 10" key="1">
    <citation type="submission" date="2016-10" db="EMBL/GenBank/DDBJ databases">
        <authorList>
            <person name="de Groot N.N."/>
        </authorList>
    </citation>
    <scope>NUCLEOTIDE SEQUENCE [LARGE SCALE GENOMIC DNA]</scope>
    <source>
        <strain evidence="9 10">DSM 797</strain>
    </source>
</reference>
<feature type="transmembrane region" description="Helical" evidence="7">
    <location>
        <begin position="773"/>
        <end position="795"/>
    </location>
</feature>
<dbReference type="RefSeq" id="WP_092725572.1">
    <property type="nucleotide sequence ID" value="NZ_FNGW01000004.1"/>
</dbReference>
<dbReference type="GO" id="GO:0022857">
    <property type="term" value="F:transmembrane transporter activity"/>
    <property type="evidence" value="ECO:0007669"/>
    <property type="project" value="TreeGrafter"/>
</dbReference>
<feature type="transmembrane region" description="Helical" evidence="7">
    <location>
        <begin position="26"/>
        <end position="50"/>
    </location>
</feature>